<dbReference type="GeneID" id="25268363"/>
<dbReference type="GO" id="GO:0060285">
    <property type="term" value="P:cilium-dependent cell motility"/>
    <property type="evidence" value="ECO:0007669"/>
    <property type="project" value="TreeGrafter"/>
</dbReference>
<dbReference type="Pfam" id="PF24161">
    <property type="entry name" value="CCDC39"/>
    <property type="match status" value="1"/>
</dbReference>
<name>U6GK56_EIMAC</name>
<gene>
    <name evidence="4" type="ORF">EAH_00002930</name>
</gene>
<keyword evidence="1 2" id="KW-0175">Coiled coil</keyword>
<dbReference type="OrthoDB" id="347093at2759"/>
<dbReference type="InterPro" id="IPR033290">
    <property type="entry name" value="CCDC39"/>
</dbReference>
<evidence type="ECO:0000313" key="5">
    <source>
        <dbReference type="Proteomes" id="UP000018050"/>
    </source>
</evidence>
<evidence type="ECO:0000256" key="1">
    <source>
        <dbReference type="ARBA" id="ARBA00023054"/>
    </source>
</evidence>
<evidence type="ECO:0000256" key="2">
    <source>
        <dbReference type="SAM" id="Coils"/>
    </source>
</evidence>
<dbReference type="PANTHER" id="PTHR18962">
    <property type="entry name" value="COILED-COIL DOMAIN-CONTAINING PROTEIN 39"/>
    <property type="match status" value="1"/>
</dbReference>
<accession>U6GK56</accession>
<dbReference type="GO" id="GO:0036159">
    <property type="term" value="P:inner dynein arm assembly"/>
    <property type="evidence" value="ECO:0007669"/>
    <property type="project" value="InterPro"/>
</dbReference>
<reference evidence="4" key="2">
    <citation type="submission" date="2013-10" db="EMBL/GenBank/DDBJ databases">
        <authorList>
            <person name="Aslett M."/>
        </authorList>
    </citation>
    <scope>NUCLEOTIDE SEQUENCE</scope>
    <source>
        <strain evidence="4">Houghton</strain>
    </source>
</reference>
<feature type="compositionally biased region" description="Basic and acidic residues" evidence="3">
    <location>
        <begin position="44"/>
        <end position="65"/>
    </location>
</feature>
<keyword evidence="5" id="KW-1185">Reference proteome</keyword>
<dbReference type="RefSeq" id="XP_013249457.1">
    <property type="nucleotide sequence ID" value="XM_013394003.1"/>
</dbReference>
<proteinExistence type="predicted"/>
<dbReference type="PANTHER" id="PTHR18962:SF0">
    <property type="entry name" value="COILED-COIL DOMAIN-CONTAINING PROTEIN 39"/>
    <property type="match status" value="1"/>
</dbReference>
<dbReference type="EMBL" id="HG671257">
    <property type="protein sequence ID" value="CDI80601.1"/>
    <property type="molecule type" value="Genomic_DNA"/>
</dbReference>
<feature type="region of interest" description="Disordered" evidence="3">
    <location>
        <begin position="44"/>
        <end position="73"/>
    </location>
</feature>
<dbReference type="AlphaFoldDB" id="U6GK56"/>
<reference evidence="4" key="1">
    <citation type="submission" date="2013-10" db="EMBL/GenBank/DDBJ databases">
        <title>Genomic analysis of the causative agents of coccidiosis in chickens.</title>
        <authorList>
            <person name="Reid A.J."/>
            <person name="Blake D."/>
            <person name="Billington K."/>
            <person name="Browne H."/>
            <person name="Dunn M."/>
            <person name="Hung S."/>
            <person name="Kawahara F."/>
            <person name="Miranda-Saavedra D."/>
            <person name="Mourier T."/>
            <person name="Nagra H."/>
            <person name="Otto T.D."/>
            <person name="Rawlings N."/>
            <person name="Sanchez A."/>
            <person name="Sanders M."/>
            <person name="Subramaniam C."/>
            <person name="Tay Y."/>
            <person name="Dear P."/>
            <person name="Doerig C."/>
            <person name="Gruber A."/>
            <person name="Parkinson J."/>
            <person name="Shirley M."/>
            <person name="Wan K.L."/>
            <person name="Berriman M."/>
            <person name="Tomley F."/>
            <person name="Pain A."/>
        </authorList>
    </citation>
    <scope>NUCLEOTIDE SEQUENCE</scope>
    <source>
        <strain evidence="4">Houghton</strain>
    </source>
</reference>
<organism evidence="4 5">
    <name type="scientific">Eimeria acervulina</name>
    <name type="common">Coccidian parasite</name>
    <dbReference type="NCBI Taxonomy" id="5801"/>
    <lineage>
        <taxon>Eukaryota</taxon>
        <taxon>Sar</taxon>
        <taxon>Alveolata</taxon>
        <taxon>Apicomplexa</taxon>
        <taxon>Conoidasida</taxon>
        <taxon>Coccidia</taxon>
        <taxon>Eucoccidiorida</taxon>
        <taxon>Eimeriorina</taxon>
        <taxon>Eimeriidae</taxon>
        <taxon>Eimeria</taxon>
    </lineage>
</organism>
<evidence type="ECO:0000256" key="3">
    <source>
        <dbReference type="SAM" id="MobiDB-lite"/>
    </source>
</evidence>
<dbReference type="VEuPathDB" id="ToxoDB:EAH_00002930"/>
<dbReference type="Proteomes" id="UP000018050">
    <property type="component" value="Unassembled WGS sequence"/>
</dbReference>
<feature type="coiled-coil region" evidence="2">
    <location>
        <begin position="331"/>
        <end position="372"/>
    </location>
</feature>
<evidence type="ECO:0000313" key="4">
    <source>
        <dbReference type="EMBL" id="CDI80601.1"/>
    </source>
</evidence>
<dbReference type="GO" id="GO:0003341">
    <property type="term" value="P:cilium movement"/>
    <property type="evidence" value="ECO:0007669"/>
    <property type="project" value="InterPro"/>
</dbReference>
<dbReference type="GO" id="GO:0005930">
    <property type="term" value="C:axoneme"/>
    <property type="evidence" value="ECO:0007669"/>
    <property type="project" value="InterPro"/>
</dbReference>
<protein>
    <submittedName>
        <fullName evidence="4">Uncharacterized protein</fullName>
    </submittedName>
</protein>
<sequence>MAVSQLTEEVAGLRGQLSATATRGKTAKGQLVELHESLAVQRQRLDSMNKKKEAAQRKLAKEQENVRSAGEAGEAREAFHAQVAARLQKLQQRVKSSRDALFGAAQKLAEEKATLKMKRGGLSSTKNALRSLHAQLQQQEAEKSRQQELLYSIDFQCQAMQRKVSRISGYKTAAEAKALQKHMKELHAVCINLLPLKSPRRFTPYMTAPQLMSMLLLALWLCVSDNQESTLQKEEQSMLSSQVKHLDGELRKAQRTLARVDEEDNRCANNVGDIRLACASLDRELQTIVKQKEKLVLAESLRKLEVTRLHEELEACADASLEAENRKVQHHLQMQEALAAMELELDSAKGQLRAVEEEKRKLFKEAAERRSKISALEARYENVVQSSQTEDGAGHSQAYYVIRVGQVPLTYSTTAHAKDDDSMNYNTSSVKAGVAGAHLRLPRDF</sequence>